<sequence length="362" mass="41663">MQENDEIFYFNNEQFHNIPISKPSDGIQTNPTNNFVYLYMLVFFTNIGKHIEYEQEKTHSYDYNKMEPKQLQSGIESNEMILRKIHKSLATLNAQFCFNNNSGNVIFSVPYLKTIPPFKNHIYHAISSNNGMRKTVENIYILAEKFTYPKFIDQLDFTIGLAMQQLRNSNSSGNAKLKYNNFSNIFEIEFIKKNKVTGGMNMILLILLYGCGLSHEILMDKYTHCQTVRIANFTTYLLESLNCKKLFYSLITNMGDQAVSDFVEVSKMEGEIEPEPFDLEILGALETSDEFTESKDSCIVYLSSILKFEYPYGNAVNNENDNSICRPVNGSQTKLHKIFFVFSIGLLGGFLFSKFLNYKKGI</sequence>
<protein>
    <submittedName>
        <fullName evidence="2">Uncharacterized protein</fullName>
    </submittedName>
</protein>
<comment type="caution">
    <text evidence="2">The sequence shown here is derived from an EMBL/GenBank/DDBJ whole genome shotgun (WGS) entry which is preliminary data.</text>
</comment>
<dbReference type="EMBL" id="LWCA01000185">
    <property type="protein sequence ID" value="OAF70124.1"/>
    <property type="molecule type" value="Genomic_DNA"/>
</dbReference>
<dbReference type="AlphaFoldDB" id="A0A177B9L4"/>
<gene>
    <name evidence="2" type="ORF">A3Q56_02111</name>
</gene>
<keyword evidence="1" id="KW-0472">Membrane</keyword>
<keyword evidence="1" id="KW-0812">Transmembrane</keyword>
<reference evidence="2 3" key="1">
    <citation type="submission" date="2016-04" db="EMBL/GenBank/DDBJ databases">
        <title>The genome of Intoshia linei affirms orthonectids as highly simplified spiralians.</title>
        <authorList>
            <person name="Mikhailov K.V."/>
            <person name="Slusarev G.S."/>
            <person name="Nikitin M.A."/>
            <person name="Logacheva M.D."/>
            <person name="Penin A."/>
            <person name="Aleoshin V."/>
            <person name="Panchin Y.V."/>
        </authorList>
    </citation>
    <scope>NUCLEOTIDE SEQUENCE [LARGE SCALE GENOMIC DNA]</scope>
    <source>
        <strain evidence="2">Intl2013</strain>
        <tissue evidence="2">Whole animal</tissue>
    </source>
</reference>
<feature type="transmembrane region" description="Helical" evidence="1">
    <location>
        <begin position="338"/>
        <end position="356"/>
    </location>
</feature>
<keyword evidence="3" id="KW-1185">Reference proteome</keyword>
<keyword evidence="1" id="KW-1133">Transmembrane helix</keyword>
<name>A0A177B9L4_9BILA</name>
<evidence type="ECO:0000256" key="1">
    <source>
        <dbReference type="SAM" id="Phobius"/>
    </source>
</evidence>
<proteinExistence type="predicted"/>
<organism evidence="2 3">
    <name type="scientific">Intoshia linei</name>
    <dbReference type="NCBI Taxonomy" id="1819745"/>
    <lineage>
        <taxon>Eukaryota</taxon>
        <taxon>Metazoa</taxon>
        <taxon>Spiralia</taxon>
        <taxon>Lophotrochozoa</taxon>
        <taxon>Mesozoa</taxon>
        <taxon>Orthonectida</taxon>
        <taxon>Rhopaluridae</taxon>
        <taxon>Intoshia</taxon>
    </lineage>
</organism>
<accession>A0A177B9L4</accession>
<evidence type="ECO:0000313" key="3">
    <source>
        <dbReference type="Proteomes" id="UP000078046"/>
    </source>
</evidence>
<dbReference type="Proteomes" id="UP000078046">
    <property type="component" value="Unassembled WGS sequence"/>
</dbReference>
<evidence type="ECO:0000313" key="2">
    <source>
        <dbReference type="EMBL" id="OAF70124.1"/>
    </source>
</evidence>